<organism evidence="2 3">
    <name type="scientific">Flagellimonas pacifica</name>
    <dbReference type="NCBI Taxonomy" id="1247520"/>
    <lineage>
        <taxon>Bacteria</taxon>
        <taxon>Pseudomonadati</taxon>
        <taxon>Bacteroidota</taxon>
        <taxon>Flavobacteriia</taxon>
        <taxon>Flavobacteriales</taxon>
        <taxon>Flavobacteriaceae</taxon>
        <taxon>Flagellimonas</taxon>
    </lineage>
</organism>
<evidence type="ECO:0000259" key="1">
    <source>
        <dbReference type="Pfam" id="PF17293"/>
    </source>
</evidence>
<dbReference type="AlphaFoldDB" id="A0A285MEY7"/>
<dbReference type="InterPro" id="IPR035386">
    <property type="entry name" value="Arm-DNA-bind_5"/>
</dbReference>
<dbReference type="Pfam" id="PF17293">
    <property type="entry name" value="Arm-DNA-bind_5"/>
    <property type="match status" value="1"/>
</dbReference>
<evidence type="ECO:0000313" key="2">
    <source>
        <dbReference type="EMBL" id="SNY95283.1"/>
    </source>
</evidence>
<accession>A0A285MEY7</accession>
<dbReference type="Proteomes" id="UP000219048">
    <property type="component" value="Unassembled WGS sequence"/>
</dbReference>
<keyword evidence="3" id="KW-1185">Reference proteome</keyword>
<sequence length="137" mass="15967">MNQNKLSIRFVINKARVNKKGKCPLHCRMTYGQNRKQFATGQFMQYSEWDSKRQVTKHQLVNTQLELVKSKIQSSYLKLQLQGEVFNIDNIYGLYLGKEVDSVAEASKKSGLSKTPISRVCRSERKKARGYVWKYIQ</sequence>
<reference evidence="3" key="1">
    <citation type="submission" date="2017-09" db="EMBL/GenBank/DDBJ databases">
        <authorList>
            <person name="Varghese N."/>
            <person name="Submissions S."/>
        </authorList>
    </citation>
    <scope>NUCLEOTIDE SEQUENCE [LARGE SCALE GENOMIC DNA]</scope>
    <source>
        <strain evidence="3">DSM 25885</strain>
    </source>
</reference>
<feature type="domain" description="Arm DNA-binding" evidence="1">
    <location>
        <begin position="10"/>
        <end position="91"/>
    </location>
</feature>
<evidence type="ECO:0000313" key="3">
    <source>
        <dbReference type="Proteomes" id="UP000219048"/>
    </source>
</evidence>
<dbReference type="InterPro" id="IPR036388">
    <property type="entry name" value="WH-like_DNA-bd_sf"/>
</dbReference>
<dbReference type="Gene3D" id="1.10.10.10">
    <property type="entry name" value="Winged helix-like DNA-binding domain superfamily/Winged helix DNA-binding domain"/>
    <property type="match status" value="1"/>
</dbReference>
<gene>
    <name evidence="2" type="ORF">SAMN06265377_0950</name>
</gene>
<dbReference type="EMBL" id="OBEH01000001">
    <property type="protein sequence ID" value="SNY95283.1"/>
    <property type="molecule type" value="Genomic_DNA"/>
</dbReference>
<proteinExistence type="predicted"/>
<protein>
    <submittedName>
        <fullName evidence="2">Phage integrase SAM-like domain-containing protein</fullName>
    </submittedName>
</protein>
<dbReference type="SMART" id="SM00497">
    <property type="entry name" value="IENR1"/>
    <property type="match status" value="1"/>
</dbReference>
<name>A0A285MEY7_9FLAO</name>
<dbReference type="RefSeq" id="WP_207763805.1">
    <property type="nucleotide sequence ID" value="NZ_OBEH01000001.1"/>
</dbReference>
<dbReference type="InterPro" id="IPR003647">
    <property type="entry name" value="Intron_nuc_1_rpt"/>
</dbReference>